<dbReference type="Proteomes" id="UP001066276">
    <property type="component" value="Chromosome 3_1"/>
</dbReference>
<gene>
    <name evidence="1" type="ORF">NDU88_007239</name>
</gene>
<dbReference type="AlphaFoldDB" id="A0AAV7UPB4"/>
<reference evidence="1" key="1">
    <citation type="journal article" date="2022" name="bioRxiv">
        <title>Sequencing and chromosome-scale assembly of the giantPleurodeles waltlgenome.</title>
        <authorList>
            <person name="Brown T."/>
            <person name="Elewa A."/>
            <person name="Iarovenko S."/>
            <person name="Subramanian E."/>
            <person name="Araus A.J."/>
            <person name="Petzold A."/>
            <person name="Susuki M."/>
            <person name="Suzuki K.-i.T."/>
            <person name="Hayashi T."/>
            <person name="Toyoda A."/>
            <person name="Oliveira C."/>
            <person name="Osipova E."/>
            <person name="Leigh N.D."/>
            <person name="Simon A."/>
            <person name="Yun M.H."/>
        </authorList>
    </citation>
    <scope>NUCLEOTIDE SEQUENCE</scope>
    <source>
        <strain evidence="1">20211129_DDA</strain>
        <tissue evidence="1">Liver</tissue>
    </source>
</reference>
<evidence type="ECO:0000313" key="2">
    <source>
        <dbReference type="Proteomes" id="UP001066276"/>
    </source>
</evidence>
<keyword evidence="2" id="KW-1185">Reference proteome</keyword>
<proteinExistence type="predicted"/>
<evidence type="ECO:0000313" key="1">
    <source>
        <dbReference type="EMBL" id="KAJ1190501.1"/>
    </source>
</evidence>
<dbReference type="EMBL" id="JANPWB010000005">
    <property type="protein sequence ID" value="KAJ1190501.1"/>
    <property type="molecule type" value="Genomic_DNA"/>
</dbReference>
<accession>A0AAV7UPB4</accession>
<protein>
    <submittedName>
        <fullName evidence="1">Uncharacterized protein</fullName>
    </submittedName>
</protein>
<organism evidence="1 2">
    <name type="scientific">Pleurodeles waltl</name>
    <name type="common">Iberian ribbed newt</name>
    <dbReference type="NCBI Taxonomy" id="8319"/>
    <lineage>
        <taxon>Eukaryota</taxon>
        <taxon>Metazoa</taxon>
        <taxon>Chordata</taxon>
        <taxon>Craniata</taxon>
        <taxon>Vertebrata</taxon>
        <taxon>Euteleostomi</taxon>
        <taxon>Amphibia</taxon>
        <taxon>Batrachia</taxon>
        <taxon>Caudata</taxon>
        <taxon>Salamandroidea</taxon>
        <taxon>Salamandridae</taxon>
        <taxon>Pleurodelinae</taxon>
        <taxon>Pleurodeles</taxon>
    </lineage>
</organism>
<sequence length="111" mass="12287">MDRGVTISFGVGTSTLQGLALLPCRSSPPLPIEWHRLSRGSPRERPEANRSCPWVLVQAARAMLVFLAGTAVTPFVRPTPQQLQFPLFGFRGPYLLDKKQDGFQANPKLLD</sequence>
<comment type="caution">
    <text evidence="1">The sequence shown here is derived from an EMBL/GenBank/DDBJ whole genome shotgun (WGS) entry which is preliminary data.</text>
</comment>
<name>A0AAV7UPB4_PLEWA</name>